<keyword evidence="3" id="KW-1003">Cell membrane</keyword>
<dbReference type="InterPro" id="IPR019803">
    <property type="entry name" value="Glypican_CS"/>
</dbReference>
<dbReference type="InterPro" id="IPR001863">
    <property type="entry name" value="Glypican"/>
</dbReference>
<accession>A0A663MKB1</accession>
<dbReference type="GO" id="GO:0016477">
    <property type="term" value="P:cell migration"/>
    <property type="evidence" value="ECO:0007669"/>
    <property type="project" value="TreeGrafter"/>
</dbReference>
<keyword evidence="7 12" id="KW-0472">Membrane</keyword>
<evidence type="ECO:0000256" key="3">
    <source>
        <dbReference type="ARBA" id="ARBA00022475"/>
    </source>
</evidence>
<dbReference type="PANTHER" id="PTHR10822">
    <property type="entry name" value="GLYPICAN"/>
    <property type="match status" value="1"/>
</dbReference>
<comment type="subcellular location">
    <subcellularLocation>
        <location evidence="1 12">Cell membrane</location>
        <topology evidence="1 12">Lipid-anchor</topology>
        <topology evidence="1 12">GPI-anchor</topology>
    </subcellularLocation>
</comment>
<keyword evidence="9 12" id="KW-0357">Heparan sulfate</keyword>
<evidence type="ECO:0000256" key="8">
    <source>
        <dbReference type="ARBA" id="ARBA00023180"/>
    </source>
</evidence>
<keyword evidence="4 12" id="KW-0336">GPI-anchor</keyword>
<comment type="similarity">
    <text evidence="2 11">Belongs to the glypican family.</text>
</comment>
<keyword evidence="8" id="KW-0325">Glycoprotein</keyword>
<dbReference type="OMA" id="PQQEACY"/>
<evidence type="ECO:0000256" key="9">
    <source>
        <dbReference type="ARBA" id="ARBA00023207"/>
    </source>
</evidence>
<evidence type="ECO:0000313" key="14">
    <source>
        <dbReference type="Proteomes" id="UP000472269"/>
    </source>
</evidence>
<reference evidence="13" key="2">
    <citation type="submission" date="2025-09" db="UniProtKB">
        <authorList>
            <consortium name="Ensembl"/>
        </authorList>
    </citation>
    <scope>IDENTIFICATION</scope>
</reference>
<evidence type="ECO:0000256" key="11">
    <source>
        <dbReference type="RuleBase" id="RU003518"/>
    </source>
</evidence>
<evidence type="ECO:0000256" key="2">
    <source>
        <dbReference type="ARBA" id="ARBA00010260"/>
    </source>
</evidence>
<dbReference type="AlphaFoldDB" id="A0A663MKB1"/>
<protein>
    <submittedName>
        <fullName evidence="13">Glypican 5</fullName>
    </submittedName>
</protein>
<evidence type="ECO:0000256" key="12">
    <source>
        <dbReference type="RuleBase" id="RU003519"/>
    </source>
</evidence>
<evidence type="ECO:0000256" key="7">
    <source>
        <dbReference type="ARBA" id="ARBA00023136"/>
    </source>
</evidence>
<dbReference type="GO" id="GO:0005576">
    <property type="term" value="C:extracellular region"/>
    <property type="evidence" value="ECO:0007669"/>
    <property type="project" value="TreeGrafter"/>
</dbReference>
<organism evidence="13 14">
    <name type="scientific">Athene cunicularia</name>
    <name type="common">Burrowing owl</name>
    <name type="synonym">Speotyto cunicularia</name>
    <dbReference type="NCBI Taxonomy" id="194338"/>
    <lineage>
        <taxon>Eukaryota</taxon>
        <taxon>Metazoa</taxon>
        <taxon>Chordata</taxon>
        <taxon>Craniata</taxon>
        <taxon>Vertebrata</taxon>
        <taxon>Euteleostomi</taxon>
        <taxon>Archelosauria</taxon>
        <taxon>Archosauria</taxon>
        <taxon>Dinosauria</taxon>
        <taxon>Saurischia</taxon>
        <taxon>Theropoda</taxon>
        <taxon>Coelurosauria</taxon>
        <taxon>Aves</taxon>
        <taxon>Neognathae</taxon>
        <taxon>Neoaves</taxon>
        <taxon>Telluraves</taxon>
        <taxon>Strigiformes</taxon>
        <taxon>Strigidae</taxon>
        <taxon>Athene</taxon>
    </lineage>
</organism>
<reference evidence="13" key="1">
    <citation type="submission" date="2025-08" db="UniProtKB">
        <authorList>
            <consortium name="Ensembl"/>
        </authorList>
    </citation>
    <scope>IDENTIFICATION</scope>
</reference>
<evidence type="ECO:0000256" key="4">
    <source>
        <dbReference type="ARBA" id="ARBA00022622"/>
    </source>
</evidence>
<evidence type="ECO:0000256" key="6">
    <source>
        <dbReference type="ARBA" id="ARBA00022974"/>
    </source>
</evidence>
<comment type="function">
    <text evidence="12">Cell surface proteoglycan.</text>
</comment>
<dbReference type="Ensembl" id="ENSACUT00000013207.1">
    <property type="protein sequence ID" value="ENSACUP00000012359.1"/>
    <property type="gene ID" value="ENSACUG00000008374.1"/>
</dbReference>
<keyword evidence="6 12" id="KW-0654">Proteoglycan</keyword>
<keyword evidence="14" id="KW-1185">Reference proteome</keyword>
<dbReference type="GO" id="GO:1905475">
    <property type="term" value="P:regulation of protein localization to membrane"/>
    <property type="evidence" value="ECO:0007669"/>
    <property type="project" value="TreeGrafter"/>
</dbReference>
<keyword evidence="10 12" id="KW-0449">Lipoprotein</keyword>
<evidence type="ECO:0000256" key="10">
    <source>
        <dbReference type="ARBA" id="ARBA00023288"/>
    </source>
</evidence>
<evidence type="ECO:0000256" key="5">
    <source>
        <dbReference type="ARBA" id="ARBA00022729"/>
    </source>
</evidence>
<dbReference type="GO" id="GO:0098552">
    <property type="term" value="C:side of membrane"/>
    <property type="evidence" value="ECO:0007669"/>
    <property type="project" value="UniProtKB-KW"/>
</dbReference>
<dbReference type="GO" id="GO:0005886">
    <property type="term" value="C:plasma membrane"/>
    <property type="evidence" value="ECO:0007669"/>
    <property type="project" value="UniProtKB-SubCell"/>
</dbReference>
<sequence>MNFLFITETFEMLIRLAENYTSTLFCNAYRNMAAEATTRVQEFFTDVGLFIFGADISTEESVNRFFDTLFPVVYNHVINPGLTDISLEYAECLQMVRRDIRPFGNIPRKAIGQMGRTLLPSRTFLQALNLGIEVINTTDHLHFSKDCSRALLRMQYCPHCQGLTLSKPCMGYCLNVIRGCLANVAEVDLHWRGYIQSLEELSSAMSGTYDIEHVLLNFHSLVDDALVQARINGPELSEQVNKVCGPPVRKLTQSPGCPFDQSKDNQGLKMFSRDSEETLTNRRKEFISHLRLYRAFYGGLADQLCGNELAAADGLPCWNGEDVVRRYFSGSLLSFLLSFVFL</sequence>
<proteinExistence type="inferred from homology"/>
<dbReference type="Pfam" id="PF01153">
    <property type="entry name" value="Glypican"/>
    <property type="match status" value="1"/>
</dbReference>
<keyword evidence="5" id="KW-0732">Signal</keyword>
<name>A0A663MKB1_ATHCN</name>
<dbReference type="PROSITE" id="PS01207">
    <property type="entry name" value="GLYPICAN"/>
    <property type="match status" value="1"/>
</dbReference>
<evidence type="ECO:0000256" key="1">
    <source>
        <dbReference type="ARBA" id="ARBA00004609"/>
    </source>
</evidence>
<dbReference type="GO" id="GO:0009986">
    <property type="term" value="C:cell surface"/>
    <property type="evidence" value="ECO:0007669"/>
    <property type="project" value="TreeGrafter"/>
</dbReference>
<dbReference type="PANTHER" id="PTHR10822:SF12">
    <property type="entry name" value="GLYPICAN-5"/>
    <property type="match status" value="1"/>
</dbReference>
<evidence type="ECO:0000313" key="13">
    <source>
        <dbReference type="Ensembl" id="ENSACUP00000012359.1"/>
    </source>
</evidence>
<dbReference type="GO" id="GO:0090263">
    <property type="term" value="P:positive regulation of canonical Wnt signaling pathway"/>
    <property type="evidence" value="ECO:0007669"/>
    <property type="project" value="TreeGrafter"/>
</dbReference>
<dbReference type="Proteomes" id="UP000472269">
    <property type="component" value="Unplaced"/>
</dbReference>